<keyword evidence="1" id="KW-1133">Transmembrane helix</keyword>
<proteinExistence type="predicted"/>
<accession>A8RH37</accession>
<organism evidence="2 3">
    <name type="scientific">Enterocloster bolteae (strain ATCC BAA-613 / DSM 15670 / CCUG 46953 / JCM 12243 / WAL 16351)</name>
    <name type="common">Clostridium bolteae</name>
    <dbReference type="NCBI Taxonomy" id="411902"/>
    <lineage>
        <taxon>Bacteria</taxon>
        <taxon>Bacillati</taxon>
        <taxon>Bacillota</taxon>
        <taxon>Clostridia</taxon>
        <taxon>Lachnospirales</taxon>
        <taxon>Lachnospiraceae</taxon>
        <taxon>Enterocloster</taxon>
    </lineage>
</organism>
<reference evidence="2 3" key="2">
    <citation type="submission" date="2007-09" db="EMBL/GenBank/DDBJ databases">
        <title>Draft genome sequence of Clostridium bolteae (ATCC BAA-613).</title>
        <authorList>
            <person name="Sudarsanam P."/>
            <person name="Ley R."/>
            <person name="Guruge J."/>
            <person name="Turnbaugh P.J."/>
            <person name="Mahowald M."/>
            <person name="Liep D."/>
            <person name="Gordon J."/>
        </authorList>
    </citation>
    <scope>NUCLEOTIDE SEQUENCE [LARGE SCALE GENOMIC DNA]</scope>
    <source>
        <strain evidence="3">ATCC BAA-613 / DSM 15670 / CCUG 46953 / JCM 12243 / WAL 16351</strain>
    </source>
</reference>
<protein>
    <submittedName>
        <fullName evidence="2">Uncharacterized protein</fullName>
    </submittedName>
</protein>
<feature type="transmembrane region" description="Helical" evidence="1">
    <location>
        <begin position="12"/>
        <end position="31"/>
    </location>
</feature>
<keyword evidence="1" id="KW-0812">Transmembrane</keyword>
<comment type="caution">
    <text evidence="2">The sequence shown here is derived from an EMBL/GenBank/DDBJ whole genome shotgun (WGS) entry which is preliminary data.</text>
</comment>
<dbReference type="AlphaFoldDB" id="A8RH37"/>
<keyword evidence="1" id="KW-0472">Membrane</keyword>
<evidence type="ECO:0000313" key="3">
    <source>
        <dbReference type="Proteomes" id="UP000005396"/>
    </source>
</evidence>
<dbReference type="Proteomes" id="UP000005396">
    <property type="component" value="Unassembled WGS sequence"/>
</dbReference>
<dbReference type="PaxDb" id="411902-CLOBOL_00304"/>
<dbReference type="HOGENOM" id="CLU_3326466_0_0_9"/>
<gene>
    <name evidence="2" type="ORF">CLOBOL_00304</name>
</gene>
<sequence>MPETFVFKMDFPVFCSFLYEAGFGIIFANIVNSSRFVE</sequence>
<reference evidence="2 3" key="1">
    <citation type="submission" date="2007-08" db="EMBL/GenBank/DDBJ databases">
        <authorList>
            <person name="Fulton L."/>
            <person name="Clifton S."/>
            <person name="Fulton B."/>
            <person name="Xu J."/>
            <person name="Minx P."/>
            <person name="Pepin K.H."/>
            <person name="Johnson M."/>
            <person name="Thiruvilangam P."/>
            <person name="Bhonagiri V."/>
            <person name="Nash W.E."/>
            <person name="Mardis E.R."/>
            <person name="Wilson R.K."/>
        </authorList>
    </citation>
    <scope>NUCLEOTIDE SEQUENCE [LARGE SCALE GENOMIC DNA]</scope>
    <source>
        <strain evidence="3">ATCC BAA-613 / DSM 15670 / CCUG 46953 / JCM 12243 / WAL 16351</strain>
    </source>
</reference>
<evidence type="ECO:0000256" key="1">
    <source>
        <dbReference type="SAM" id="Phobius"/>
    </source>
</evidence>
<dbReference type="EMBL" id="ABCC02000002">
    <property type="protein sequence ID" value="EDP19467.1"/>
    <property type="molecule type" value="Genomic_DNA"/>
</dbReference>
<name>A8RH37_ENTBW</name>
<evidence type="ECO:0000313" key="2">
    <source>
        <dbReference type="EMBL" id="EDP19467.1"/>
    </source>
</evidence>